<evidence type="ECO:0000256" key="1">
    <source>
        <dbReference type="ARBA" id="ARBA00001974"/>
    </source>
</evidence>
<evidence type="ECO:0000313" key="8">
    <source>
        <dbReference type="Proteomes" id="UP000583127"/>
    </source>
</evidence>
<dbReference type="Gene3D" id="3.50.50.60">
    <property type="entry name" value="FAD/NAD(P)-binding domain"/>
    <property type="match status" value="2"/>
</dbReference>
<evidence type="ECO:0000259" key="6">
    <source>
        <dbReference type="Pfam" id="PF14759"/>
    </source>
</evidence>
<evidence type="ECO:0000256" key="3">
    <source>
        <dbReference type="ARBA" id="ARBA00022827"/>
    </source>
</evidence>
<accession>A0A7X9X6H1</accession>
<keyword evidence="2" id="KW-0285">Flavoprotein</keyword>
<keyword evidence="8" id="KW-1185">Reference proteome</keyword>
<evidence type="ECO:0000313" key="7">
    <source>
        <dbReference type="EMBL" id="NML32371.1"/>
    </source>
</evidence>
<dbReference type="AlphaFoldDB" id="A0A7X9X6H1"/>
<feature type="domain" description="Reductase C-terminal" evidence="6">
    <location>
        <begin position="329"/>
        <end position="400"/>
    </location>
</feature>
<organism evidence="7 8">
    <name type="scientific">Paraburkholderia antibiotica</name>
    <dbReference type="NCBI Taxonomy" id="2728839"/>
    <lineage>
        <taxon>Bacteria</taxon>
        <taxon>Pseudomonadati</taxon>
        <taxon>Pseudomonadota</taxon>
        <taxon>Betaproteobacteria</taxon>
        <taxon>Burkholderiales</taxon>
        <taxon>Burkholderiaceae</taxon>
        <taxon>Paraburkholderia</taxon>
    </lineage>
</organism>
<keyword evidence="3" id="KW-0274">FAD</keyword>
<dbReference type="RefSeq" id="WP_169498615.1">
    <property type="nucleotide sequence ID" value="NZ_JABBFZ010000008.1"/>
</dbReference>
<protein>
    <submittedName>
        <fullName evidence="7">FAD-dependent oxidoreductase</fullName>
    </submittedName>
</protein>
<dbReference type="Pfam" id="PF14759">
    <property type="entry name" value="Reductase_C"/>
    <property type="match status" value="1"/>
</dbReference>
<keyword evidence="4" id="KW-0560">Oxidoreductase</keyword>
<dbReference type="Pfam" id="PF07992">
    <property type="entry name" value="Pyr_redox_2"/>
    <property type="match status" value="1"/>
</dbReference>
<reference evidence="7 8" key="1">
    <citation type="submission" date="2020-04" db="EMBL/GenBank/DDBJ databases">
        <title>Paraburkholderia sp. G-4-1-8 isolated from soil.</title>
        <authorList>
            <person name="Dahal R.H."/>
        </authorList>
    </citation>
    <scope>NUCLEOTIDE SEQUENCE [LARGE SCALE GENOMIC DNA]</scope>
    <source>
        <strain evidence="7 8">G-4-1-8</strain>
    </source>
</reference>
<sequence length="409" mass="44299">MKAPISSGSRRVVMVGGGLAALRCTEELRRGGYDGRIAIVTAEPHLPYDRPPLSKDVLLGTREPDEIRYRDDAFYREHEVDMFLSHRATELRIREREVLANGSPIAFDDLLICTGAAPRPLPVQTDLDGIYSLGCIEDTLKLRAAMRNGSPRVVILGAGFIGAEVASCARSSGLQTTLVNLASTPLERAVGPAMGALLSALHADCGARLLCNVSIAEISGTGRVEELLLTNGERIPCDILVVGVGSAPNIGWLQGSGLELANGIVCDATLSAGPPGIYAAGDVAWWPNELFGREMRCEQWTNAAEQGRHVARNILAGHENRTPFVGSNYFWSDQYGHRIQFAGSEAADEVRIVMGSFESRRFLAYYRKGDVLCGALALNESKHLMLAKLQIEKRTCWDSALEALGHCLV</sequence>
<gene>
    <name evidence="7" type="ORF">HHL14_16190</name>
</gene>
<dbReference type="InterPro" id="IPR023753">
    <property type="entry name" value="FAD/NAD-binding_dom"/>
</dbReference>
<evidence type="ECO:0000259" key="5">
    <source>
        <dbReference type="Pfam" id="PF07992"/>
    </source>
</evidence>
<proteinExistence type="predicted"/>
<comment type="caution">
    <text evidence="7">The sequence shown here is derived from an EMBL/GenBank/DDBJ whole genome shotgun (WGS) entry which is preliminary data.</text>
</comment>
<comment type="cofactor">
    <cofactor evidence="1">
        <name>FAD</name>
        <dbReference type="ChEBI" id="CHEBI:57692"/>
    </cofactor>
</comment>
<dbReference type="PRINTS" id="PR00368">
    <property type="entry name" value="FADPNR"/>
</dbReference>
<dbReference type="EMBL" id="JABBFZ010000008">
    <property type="protein sequence ID" value="NML32371.1"/>
    <property type="molecule type" value="Genomic_DNA"/>
</dbReference>
<evidence type="ECO:0000256" key="4">
    <source>
        <dbReference type="ARBA" id="ARBA00023002"/>
    </source>
</evidence>
<dbReference type="GO" id="GO:0005737">
    <property type="term" value="C:cytoplasm"/>
    <property type="evidence" value="ECO:0007669"/>
    <property type="project" value="TreeGrafter"/>
</dbReference>
<dbReference type="Proteomes" id="UP000583127">
    <property type="component" value="Unassembled WGS sequence"/>
</dbReference>
<dbReference type="SUPFAM" id="SSF51905">
    <property type="entry name" value="FAD/NAD(P)-binding domain"/>
    <property type="match status" value="1"/>
</dbReference>
<dbReference type="PANTHER" id="PTHR43557">
    <property type="entry name" value="APOPTOSIS-INDUCING FACTOR 1"/>
    <property type="match status" value="1"/>
</dbReference>
<dbReference type="InterPro" id="IPR050446">
    <property type="entry name" value="FAD-oxidoreductase/Apoptosis"/>
</dbReference>
<dbReference type="PANTHER" id="PTHR43557:SF2">
    <property type="entry name" value="RIESKE DOMAIN-CONTAINING PROTEIN-RELATED"/>
    <property type="match status" value="1"/>
</dbReference>
<dbReference type="InterPro" id="IPR028202">
    <property type="entry name" value="Reductase_C"/>
</dbReference>
<name>A0A7X9X6H1_9BURK</name>
<dbReference type="SUPFAM" id="SSF55424">
    <property type="entry name" value="FAD/NAD-linked reductases, dimerisation (C-terminal) domain"/>
    <property type="match status" value="1"/>
</dbReference>
<evidence type="ECO:0000256" key="2">
    <source>
        <dbReference type="ARBA" id="ARBA00022630"/>
    </source>
</evidence>
<dbReference type="InterPro" id="IPR036188">
    <property type="entry name" value="FAD/NAD-bd_sf"/>
</dbReference>
<feature type="domain" description="FAD/NAD(P)-binding" evidence="5">
    <location>
        <begin position="11"/>
        <end position="307"/>
    </location>
</feature>
<dbReference type="InterPro" id="IPR016156">
    <property type="entry name" value="FAD/NAD-linked_Rdtase_dimer_sf"/>
</dbReference>
<dbReference type="Gene3D" id="3.30.390.30">
    <property type="match status" value="1"/>
</dbReference>
<dbReference type="PRINTS" id="PR00411">
    <property type="entry name" value="PNDRDTASEI"/>
</dbReference>
<dbReference type="GO" id="GO:0016651">
    <property type="term" value="F:oxidoreductase activity, acting on NAD(P)H"/>
    <property type="evidence" value="ECO:0007669"/>
    <property type="project" value="TreeGrafter"/>
</dbReference>